<dbReference type="EMBL" id="MWDB01000036">
    <property type="protein sequence ID" value="OQB40655.1"/>
    <property type="molecule type" value="Genomic_DNA"/>
</dbReference>
<feature type="transmembrane region" description="Helical" evidence="1">
    <location>
        <begin position="6"/>
        <end position="25"/>
    </location>
</feature>
<reference evidence="2" key="1">
    <citation type="submission" date="2017-02" db="EMBL/GenBank/DDBJ databases">
        <title>Delving into the versatile metabolic prowess of the omnipresent phylum Bacteroidetes.</title>
        <authorList>
            <person name="Nobu M.K."/>
            <person name="Mei R."/>
            <person name="Narihiro T."/>
            <person name="Kuroda K."/>
            <person name="Liu W.-T."/>
        </authorList>
    </citation>
    <scope>NUCLEOTIDE SEQUENCE</scope>
    <source>
        <strain evidence="2">ADurb.Bin160</strain>
    </source>
</reference>
<sequence length="87" mass="10424">MEAIDISWTLISHFTIVFVFISKSFDTQKSCFQSTRISDIGFVWDIICIKFFRFVIEKSSCKRFSIENLFIKSQLQSHFDNEYCRKF</sequence>
<proteinExistence type="predicted"/>
<gene>
    <name evidence="2" type="ORF">BWY04_01258</name>
</gene>
<organism evidence="2">
    <name type="scientific">candidate division CPR1 bacterium ADurb.Bin160</name>
    <dbReference type="NCBI Taxonomy" id="1852826"/>
    <lineage>
        <taxon>Bacteria</taxon>
        <taxon>candidate division CPR1</taxon>
    </lineage>
</organism>
<dbReference type="Proteomes" id="UP000485621">
    <property type="component" value="Unassembled WGS sequence"/>
</dbReference>
<name>A0A1V5ZKG0_9BACT</name>
<evidence type="ECO:0000256" key="1">
    <source>
        <dbReference type="SAM" id="Phobius"/>
    </source>
</evidence>
<keyword evidence="1" id="KW-0812">Transmembrane</keyword>
<keyword evidence="1" id="KW-1133">Transmembrane helix</keyword>
<protein>
    <submittedName>
        <fullName evidence="2">Uncharacterized protein</fullName>
    </submittedName>
</protein>
<accession>A0A1V5ZKG0</accession>
<keyword evidence="1" id="KW-0472">Membrane</keyword>
<comment type="caution">
    <text evidence="2">The sequence shown here is derived from an EMBL/GenBank/DDBJ whole genome shotgun (WGS) entry which is preliminary data.</text>
</comment>
<dbReference type="AlphaFoldDB" id="A0A1V5ZKG0"/>
<evidence type="ECO:0000313" key="2">
    <source>
        <dbReference type="EMBL" id="OQB40655.1"/>
    </source>
</evidence>